<feature type="binding site" evidence="17">
    <location>
        <position position="66"/>
    </location>
    <ligand>
        <name>Ca(2+)</name>
        <dbReference type="ChEBI" id="CHEBI:29108"/>
        <label>1</label>
    </ligand>
</feature>
<feature type="binding site" evidence="17">
    <location>
        <position position="243"/>
    </location>
    <ligand>
        <name>Ca(2+)</name>
        <dbReference type="ChEBI" id="CHEBI:29108"/>
        <label>2</label>
    </ligand>
</feature>
<keyword evidence="11 17" id="KW-0408">Iron</keyword>
<comment type="similarity">
    <text evidence="3">Belongs to the peroxidase family. Ascorbate peroxidase subfamily.</text>
</comment>
<evidence type="ECO:0000313" key="23">
    <source>
        <dbReference type="Proteomes" id="UP000729402"/>
    </source>
</evidence>
<dbReference type="InterPro" id="IPR000823">
    <property type="entry name" value="Peroxidase_pln"/>
</dbReference>
<feature type="chain" id="PRO_5035309203" description="peroxidase" evidence="20">
    <location>
        <begin position="24"/>
        <end position="322"/>
    </location>
</feature>
<feature type="binding site" evidence="17">
    <location>
        <position position="71"/>
    </location>
    <ligand>
        <name>Ca(2+)</name>
        <dbReference type="ChEBI" id="CHEBI:29108"/>
        <label>1</label>
    </ligand>
</feature>
<dbReference type="OrthoDB" id="2113341at2759"/>
<name>A0A8J5VSL8_ZIZPA</name>
<comment type="subcellular location">
    <subcellularLocation>
        <location evidence="2">Secreted</location>
    </subcellularLocation>
</comment>
<feature type="disulfide bond" evidence="19">
    <location>
        <begin position="67"/>
        <end position="72"/>
    </location>
</feature>
<evidence type="ECO:0000313" key="22">
    <source>
        <dbReference type="EMBL" id="KAG8070171.1"/>
    </source>
</evidence>
<dbReference type="PROSITE" id="PS00435">
    <property type="entry name" value="PEROXIDASE_1"/>
    <property type="match status" value="1"/>
</dbReference>
<feature type="binding site" evidence="17">
    <location>
        <position position="75"/>
    </location>
    <ligand>
        <name>Ca(2+)</name>
        <dbReference type="ChEBI" id="CHEBI:29108"/>
        <label>1</label>
    </ligand>
</feature>
<reference evidence="22" key="2">
    <citation type="submission" date="2021-02" db="EMBL/GenBank/DDBJ databases">
        <authorList>
            <person name="Kimball J.A."/>
            <person name="Haas M.W."/>
            <person name="Macchietto M."/>
            <person name="Kono T."/>
            <person name="Duquette J."/>
            <person name="Shao M."/>
        </authorList>
    </citation>
    <scope>NUCLEOTIDE SEQUENCE</scope>
    <source>
        <tissue evidence="22">Fresh leaf tissue</tissue>
    </source>
</reference>
<dbReference type="CDD" id="cd00693">
    <property type="entry name" value="secretory_peroxidase"/>
    <property type="match status" value="1"/>
</dbReference>
<feature type="binding site" description="axial binding residue" evidence="17">
    <location>
        <position position="193"/>
    </location>
    <ligand>
        <name>heme b</name>
        <dbReference type="ChEBI" id="CHEBI:60344"/>
    </ligand>
    <ligandPart>
        <name>Fe</name>
        <dbReference type="ChEBI" id="CHEBI:18248"/>
    </ligandPart>
</feature>
<dbReference type="EC" id="1.11.1.7" evidence="4"/>
<keyword evidence="7 17" id="KW-0479">Metal-binding</keyword>
<feature type="binding site" evidence="17">
    <location>
        <position position="240"/>
    </location>
    <ligand>
        <name>Ca(2+)</name>
        <dbReference type="ChEBI" id="CHEBI:29108"/>
        <label>2</label>
    </ligand>
</feature>
<dbReference type="GO" id="GO:0020037">
    <property type="term" value="F:heme binding"/>
    <property type="evidence" value="ECO:0007669"/>
    <property type="project" value="InterPro"/>
</dbReference>
<protein>
    <recommendedName>
        <fullName evidence="4">peroxidase</fullName>
        <ecNumber evidence="4">1.11.1.7</ecNumber>
    </recommendedName>
</protein>
<feature type="signal peptide" evidence="20">
    <location>
        <begin position="1"/>
        <end position="23"/>
    </location>
</feature>
<evidence type="ECO:0000256" key="5">
    <source>
        <dbReference type="ARBA" id="ARBA00022559"/>
    </source>
</evidence>
<evidence type="ECO:0000256" key="4">
    <source>
        <dbReference type="ARBA" id="ARBA00012313"/>
    </source>
</evidence>
<dbReference type="Proteomes" id="UP000729402">
    <property type="component" value="Unassembled WGS sequence"/>
</dbReference>
<comment type="cofactor">
    <cofactor evidence="17">
        <name>heme b</name>
        <dbReference type="ChEBI" id="CHEBI:60344"/>
    </cofactor>
    <text evidence="17">Binds 1 heme b (iron(II)-protoporphyrin IX) group per subunit.</text>
</comment>
<comment type="caution">
    <text evidence="22">The sequence shown here is derived from an EMBL/GenBank/DDBJ whole genome shotgun (WGS) entry which is preliminary data.</text>
</comment>
<evidence type="ECO:0000256" key="3">
    <source>
        <dbReference type="ARBA" id="ARBA00006873"/>
    </source>
</evidence>
<evidence type="ECO:0000256" key="7">
    <source>
        <dbReference type="ARBA" id="ARBA00022723"/>
    </source>
</evidence>
<evidence type="ECO:0000256" key="20">
    <source>
        <dbReference type="SAM" id="SignalP"/>
    </source>
</evidence>
<feature type="disulfide bond" evidence="19">
    <location>
        <begin position="200"/>
        <end position="225"/>
    </location>
</feature>
<feature type="disulfide bond" evidence="19">
    <location>
        <begin position="121"/>
        <end position="316"/>
    </location>
</feature>
<dbReference type="EMBL" id="JAAALK010000283">
    <property type="protein sequence ID" value="KAG8070171.1"/>
    <property type="molecule type" value="Genomic_DNA"/>
</dbReference>
<dbReference type="GO" id="GO:0140825">
    <property type="term" value="F:lactoperoxidase activity"/>
    <property type="evidence" value="ECO:0007669"/>
    <property type="project" value="UniProtKB-EC"/>
</dbReference>
<evidence type="ECO:0000256" key="8">
    <source>
        <dbReference type="ARBA" id="ARBA00022729"/>
    </source>
</evidence>
<comment type="cofactor">
    <cofactor evidence="17">
        <name>Ca(2+)</name>
        <dbReference type="ChEBI" id="CHEBI:29108"/>
    </cofactor>
    <text evidence="17">Binds 2 calcium ions per subunit.</text>
</comment>
<feature type="binding site" evidence="17">
    <location>
        <position position="248"/>
    </location>
    <ligand>
        <name>Ca(2+)</name>
        <dbReference type="ChEBI" id="CHEBI:29108"/>
        <label>2</label>
    </ligand>
</feature>
<keyword evidence="23" id="KW-1185">Reference proteome</keyword>
<evidence type="ECO:0000256" key="11">
    <source>
        <dbReference type="ARBA" id="ARBA00023004"/>
    </source>
</evidence>
<organism evidence="22 23">
    <name type="scientific">Zizania palustris</name>
    <name type="common">Northern wild rice</name>
    <dbReference type="NCBI Taxonomy" id="103762"/>
    <lineage>
        <taxon>Eukaryota</taxon>
        <taxon>Viridiplantae</taxon>
        <taxon>Streptophyta</taxon>
        <taxon>Embryophyta</taxon>
        <taxon>Tracheophyta</taxon>
        <taxon>Spermatophyta</taxon>
        <taxon>Magnoliopsida</taxon>
        <taxon>Liliopsida</taxon>
        <taxon>Poales</taxon>
        <taxon>Poaceae</taxon>
        <taxon>BOP clade</taxon>
        <taxon>Oryzoideae</taxon>
        <taxon>Oryzeae</taxon>
        <taxon>Zizaniinae</taxon>
        <taxon>Zizania</taxon>
    </lineage>
</organism>
<feature type="binding site" evidence="17">
    <location>
        <position position="69"/>
    </location>
    <ligand>
        <name>Ca(2+)</name>
        <dbReference type="ChEBI" id="CHEBI:29108"/>
        <label>1</label>
    </ligand>
</feature>
<evidence type="ECO:0000256" key="9">
    <source>
        <dbReference type="ARBA" id="ARBA00022837"/>
    </source>
</evidence>
<evidence type="ECO:0000256" key="10">
    <source>
        <dbReference type="ARBA" id="ARBA00023002"/>
    </source>
</evidence>
<keyword evidence="6" id="KW-0349">Heme</keyword>
<keyword evidence="8 20" id="KW-0732">Signal</keyword>
<evidence type="ECO:0000256" key="19">
    <source>
        <dbReference type="PIRSR" id="PIRSR600823-5"/>
    </source>
</evidence>
<evidence type="ECO:0000259" key="21">
    <source>
        <dbReference type="PROSITE" id="PS50873"/>
    </source>
</evidence>
<feature type="binding site" evidence="17">
    <location>
        <position position="73"/>
    </location>
    <ligand>
        <name>Ca(2+)</name>
        <dbReference type="ChEBI" id="CHEBI:29108"/>
        <label>1</label>
    </ligand>
</feature>
<evidence type="ECO:0000256" key="13">
    <source>
        <dbReference type="ARBA" id="ARBA00023180"/>
    </source>
</evidence>
<dbReference type="GO" id="GO:0042744">
    <property type="term" value="P:hydrogen peroxide catabolic process"/>
    <property type="evidence" value="ECO:0007669"/>
    <property type="project" value="UniProtKB-KW"/>
</dbReference>
<keyword evidence="5" id="KW-0575">Peroxidase</keyword>
<evidence type="ECO:0000256" key="2">
    <source>
        <dbReference type="ARBA" id="ARBA00004613"/>
    </source>
</evidence>
<dbReference type="PANTHER" id="PTHR31388:SF45">
    <property type="entry name" value="PEROXIDASE"/>
    <property type="match status" value="1"/>
</dbReference>
<evidence type="ECO:0000256" key="6">
    <source>
        <dbReference type="ARBA" id="ARBA00022617"/>
    </source>
</evidence>
<accession>A0A8J5VSL8</accession>
<feature type="domain" description="Plant heme peroxidase family profile" evidence="21">
    <location>
        <begin position="24"/>
        <end position="320"/>
    </location>
</feature>
<keyword evidence="9 17" id="KW-0106">Calcium</keyword>
<dbReference type="PANTHER" id="PTHR31388">
    <property type="entry name" value="PEROXIDASE 72-RELATED"/>
    <property type="match status" value="1"/>
</dbReference>
<comment type="catalytic activity">
    <reaction evidence="1">
        <text>2 a phenolic donor + H2O2 = 2 a phenolic radical donor + 2 H2O</text>
        <dbReference type="Rhea" id="RHEA:56136"/>
        <dbReference type="ChEBI" id="CHEBI:15377"/>
        <dbReference type="ChEBI" id="CHEBI:16240"/>
        <dbReference type="ChEBI" id="CHEBI:139520"/>
        <dbReference type="ChEBI" id="CHEBI:139521"/>
        <dbReference type="EC" id="1.11.1.7"/>
    </reaction>
</comment>
<dbReference type="GO" id="GO:0006979">
    <property type="term" value="P:response to oxidative stress"/>
    <property type="evidence" value="ECO:0007669"/>
    <property type="project" value="InterPro"/>
</dbReference>
<keyword evidence="10" id="KW-0560">Oxidoreductase</keyword>
<evidence type="ECO:0000256" key="18">
    <source>
        <dbReference type="PIRSR" id="PIRSR600823-4"/>
    </source>
</evidence>
<feature type="site" description="Transition state stabilizer" evidence="18">
    <location>
        <position position="61"/>
    </location>
</feature>
<keyword evidence="13" id="KW-0325">Glycoprotein</keyword>
<dbReference type="InterPro" id="IPR033905">
    <property type="entry name" value="Secretory_peroxidase"/>
</dbReference>
<feature type="binding site" evidence="17">
    <location>
        <position position="194"/>
    </location>
    <ligand>
        <name>Ca(2+)</name>
        <dbReference type="ChEBI" id="CHEBI:29108"/>
        <label>2</label>
    </ligand>
</feature>
<dbReference type="AlphaFoldDB" id="A0A8J5VSL8"/>
<proteinExistence type="inferred from homology"/>
<dbReference type="PROSITE" id="PS00436">
    <property type="entry name" value="PEROXIDASE_2"/>
    <property type="match status" value="1"/>
</dbReference>
<feature type="active site" description="Proton acceptor" evidence="15">
    <location>
        <position position="65"/>
    </location>
</feature>
<feature type="binding site" evidence="17">
    <location>
        <position position="88"/>
    </location>
    <ligand>
        <name>Ca(2+)</name>
        <dbReference type="ChEBI" id="CHEBI:29108"/>
        <label>1</label>
    </ligand>
</feature>
<evidence type="ECO:0000256" key="17">
    <source>
        <dbReference type="PIRSR" id="PIRSR600823-3"/>
    </source>
</evidence>
<dbReference type="FunFam" id="1.10.520.10:FF:000009">
    <property type="entry name" value="Peroxidase"/>
    <property type="match status" value="1"/>
</dbReference>
<feature type="binding site" evidence="16">
    <location>
        <position position="163"/>
    </location>
    <ligand>
        <name>substrate</name>
    </ligand>
</feature>
<dbReference type="InterPro" id="IPR002016">
    <property type="entry name" value="Haem_peroxidase"/>
</dbReference>
<evidence type="ECO:0000256" key="14">
    <source>
        <dbReference type="ARBA" id="ARBA00023324"/>
    </source>
</evidence>
<keyword evidence="12 19" id="KW-1015">Disulfide bond</keyword>
<dbReference type="PROSITE" id="PS51257">
    <property type="entry name" value="PROKAR_LIPOPROTEIN"/>
    <property type="match status" value="1"/>
</dbReference>
<dbReference type="FunFam" id="1.10.420.10:FF:000006">
    <property type="entry name" value="Peroxidase"/>
    <property type="match status" value="1"/>
</dbReference>
<dbReference type="Pfam" id="PF00141">
    <property type="entry name" value="peroxidase"/>
    <property type="match status" value="1"/>
</dbReference>
<dbReference type="InterPro" id="IPR019793">
    <property type="entry name" value="Peroxidases_heam-ligand_BS"/>
</dbReference>
<dbReference type="GO" id="GO:0046872">
    <property type="term" value="F:metal ion binding"/>
    <property type="evidence" value="ECO:0007669"/>
    <property type="project" value="UniProtKB-KW"/>
</dbReference>
<evidence type="ECO:0000256" key="15">
    <source>
        <dbReference type="PIRSR" id="PIRSR600823-1"/>
    </source>
</evidence>
<feature type="disulfide bond" evidence="19">
    <location>
        <begin position="34"/>
        <end position="115"/>
    </location>
</feature>
<evidence type="ECO:0000256" key="12">
    <source>
        <dbReference type="ARBA" id="ARBA00023157"/>
    </source>
</evidence>
<sequence length="322" mass="34420">MASRTSWHCCLMAFFLLSSTACAQLSTSFYATSCPTLQIVVRAAVLRALLAERRMGASLVRLFFHDCFVLGCDASILLDDVPGGLVGEKTAFPNVNSVRGYEVIDQIKSTVELLCPGVVSCADITALAARDSTFLLGGPTWAVPLGRRDSTTASLSAANNDLPGPGENLAKLISDFGNKGLSARDMTALSGAHTIGFSQCQNFRAHIYNDTNIDPAFAALRRGNCPATSGNGDSNLAPFDLQTPLGFDNAYYRNLLARRGLLHSDQELFNGGSQDALVQQYSSNPALFFNDFAAAMIKMGNINPLTGTSGQIRRNCRVVNSS</sequence>
<evidence type="ECO:0000256" key="16">
    <source>
        <dbReference type="PIRSR" id="PIRSR600823-2"/>
    </source>
</evidence>
<dbReference type="PROSITE" id="PS50873">
    <property type="entry name" value="PEROXIDASE_4"/>
    <property type="match status" value="1"/>
</dbReference>
<dbReference type="InterPro" id="IPR019794">
    <property type="entry name" value="Peroxidases_AS"/>
</dbReference>
<gene>
    <name evidence="22" type="ORF">GUJ93_ZPchr0006g41526</name>
</gene>
<keyword evidence="14" id="KW-0376">Hydrogen peroxide</keyword>
<evidence type="ECO:0000256" key="1">
    <source>
        <dbReference type="ARBA" id="ARBA00000189"/>
    </source>
</evidence>
<reference evidence="22" key="1">
    <citation type="journal article" date="2021" name="bioRxiv">
        <title>Whole Genome Assembly and Annotation of Northern Wild Rice, Zizania palustris L., Supports a Whole Genome Duplication in the Zizania Genus.</title>
        <authorList>
            <person name="Haas M."/>
            <person name="Kono T."/>
            <person name="Macchietto M."/>
            <person name="Millas R."/>
            <person name="McGilp L."/>
            <person name="Shao M."/>
            <person name="Duquette J."/>
            <person name="Hirsch C.N."/>
            <person name="Kimball J."/>
        </authorList>
    </citation>
    <scope>NUCLEOTIDE SEQUENCE</scope>
    <source>
        <tissue evidence="22">Fresh leaf tissue</tissue>
    </source>
</reference>
<dbReference type="GO" id="GO:0005576">
    <property type="term" value="C:extracellular region"/>
    <property type="evidence" value="ECO:0007669"/>
    <property type="project" value="UniProtKB-SubCell"/>
</dbReference>